<proteinExistence type="inferred from homology"/>
<feature type="domain" description="RagB/SusD" evidence="7">
    <location>
        <begin position="328"/>
        <end position="616"/>
    </location>
</feature>
<evidence type="ECO:0000256" key="3">
    <source>
        <dbReference type="ARBA" id="ARBA00022729"/>
    </source>
</evidence>
<gene>
    <name evidence="9" type="ORF">JIV24_13120</name>
</gene>
<reference evidence="9 10" key="1">
    <citation type="submission" date="2021-01" db="EMBL/GenBank/DDBJ databases">
        <title>Carboxyliciviraga sp.nov., isolated from coastal sediments.</title>
        <authorList>
            <person name="Lu D."/>
            <person name="Zhang T."/>
        </authorList>
    </citation>
    <scope>NUCLEOTIDE SEQUENCE [LARGE SCALE GENOMIC DNA]</scope>
    <source>
        <strain evidence="9 10">N1Y132</strain>
    </source>
</reference>
<dbReference type="SUPFAM" id="SSF48452">
    <property type="entry name" value="TPR-like"/>
    <property type="match status" value="1"/>
</dbReference>
<feature type="domain" description="SusD-like N-terminal" evidence="8">
    <location>
        <begin position="125"/>
        <end position="248"/>
    </location>
</feature>
<accession>A0ABS1HKS3</accession>
<evidence type="ECO:0000256" key="6">
    <source>
        <dbReference type="SAM" id="SignalP"/>
    </source>
</evidence>
<evidence type="ECO:0000256" key="1">
    <source>
        <dbReference type="ARBA" id="ARBA00004442"/>
    </source>
</evidence>
<evidence type="ECO:0000259" key="8">
    <source>
        <dbReference type="Pfam" id="PF14322"/>
    </source>
</evidence>
<feature type="chain" id="PRO_5047210946" evidence="6">
    <location>
        <begin position="24"/>
        <end position="617"/>
    </location>
</feature>
<organism evidence="9 10">
    <name type="scientific">Carboxylicivirga marina</name>
    <dbReference type="NCBI Taxonomy" id="2800988"/>
    <lineage>
        <taxon>Bacteria</taxon>
        <taxon>Pseudomonadati</taxon>
        <taxon>Bacteroidota</taxon>
        <taxon>Bacteroidia</taxon>
        <taxon>Marinilabiliales</taxon>
        <taxon>Marinilabiliaceae</taxon>
        <taxon>Carboxylicivirga</taxon>
    </lineage>
</organism>
<evidence type="ECO:0000256" key="4">
    <source>
        <dbReference type="ARBA" id="ARBA00023136"/>
    </source>
</evidence>
<dbReference type="EMBL" id="JAENRR010000030">
    <property type="protein sequence ID" value="MBK3518279.1"/>
    <property type="molecule type" value="Genomic_DNA"/>
</dbReference>
<keyword evidence="4" id="KW-0472">Membrane</keyword>
<dbReference type="Proteomes" id="UP000605676">
    <property type="component" value="Unassembled WGS sequence"/>
</dbReference>
<dbReference type="Pfam" id="PF14322">
    <property type="entry name" value="SusD-like_3"/>
    <property type="match status" value="1"/>
</dbReference>
<comment type="similarity">
    <text evidence="2">Belongs to the SusD family.</text>
</comment>
<feature type="signal peptide" evidence="6">
    <location>
        <begin position="1"/>
        <end position="23"/>
    </location>
</feature>
<sequence length="617" mass="69670">MKKTIRYIQIVAVALLVFISNNACDDFFGEPIEQNITQDTVFNSMLNAEKLLNSAYSQVPYLWPTGWWTSSTTSNSSRIHQNITASITDEAVTGSVWTGAKIFYYGDCQLSPDNVGRYAAATERGMIEHLFEVPYIYFYRAFTYIEGVDVTRGATSAFIDETKAQAKLLNAIGYYELIKRYGSVPWVDHVLLPNEMISEKRPPLSEIIQRVDNMIMEALPYLPESYNDANQGRVTRASAYFLRSRLWLLAASPLFNSNAPYMDNDDANDAIWLGGYDATLWQKAADVTKEAIDYCESAGFALVNTGNPVADYTLATRDIIGNTELILFSRRIASSNGSKENNQLFGRHLPPRAGANNNGAGLTSPTYNMVSLYQTVDGSEVDLRADNPWEKLDPRFHASIVHDKADFGGVTINANIYTSMNSPVANPVKNNDLKNGWISGFYMRKFLHEDQYTNEALRYDAPYLYMRLPELYLNYAEALNEASPGNNDITTNLNKLRNRAGMPNVNASSQSEMRELIRNERAIELIFEDQRLFDVKRWKIAAETIGATKYGVHRINEDDVAAGLTDENGVPYEFGDYMIKECNANLQRIWNDKLYLMPFPRYEINKGKGLVQNPGYN</sequence>
<comment type="caution">
    <text evidence="9">The sequence shown here is derived from an EMBL/GenBank/DDBJ whole genome shotgun (WGS) entry which is preliminary data.</text>
</comment>
<evidence type="ECO:0000256" key="5">
    <source>
        <dbReference type="ARBA" id="ARBA00023237"/>
    </source>
</evidence>
<evidence type="ECO:0000313" key="10">
    <source>
        <dbReference type="Proteomes" id="UP000605676"/>
    </source>
</evidence>
<dbReference type="Gene3D" id="1.25.40.390">
    <property type="match status" value="1"/>
</dbReference>
<keyword evidence="3 6" id="KW-0732">Signal</keyword>
<keyword evidence="5" id="KW-0998">Cell outer membrane</keyword>
<dbReference type="RefSeq" id="WP_200465506.1">
    <property type="nucleotide sequence ID" value="NZ_JAENRR010000030.1"/>
</dbReference>
<keyword evidence="10" id="KW-1185">Reference proteome</keyword>
<evidence type="ECO:0000259" key="7">
    <source>
        <dbReference type="Pfam" id="PF07980"/>
    </source>
</evidence>
<evidence type="ECO:0000313" key="9">
    <source>
        <dbReference type="EMBL" id="MBK3518279.1"/>
    </source>
</evidence>
<dbReference type="InterPro" id="IPR012944">
    <property type="entry name" value="SusD_RagB_dom"/>
</dbReference>
<dbReference type="InterPro" id="IPR011990">
    <property type="entry name" value="TPR-like_helical_dom_sf"/>
</dbReference>
<name>A0ABS1HKS3_9BACT</name>
<dbReference type="InterPro" id="IPR033985">
    <property type="entry name" value="SusD-like_N"/>
</dbReference>
<comment type="subcellular location">
    <subcellularLocation>
        <location evidence="1">Cell outer membrane</location>
    </subcellularLocation>
</comment>
<dbReference type="Pfam" id="PF07980">
    <property type="entry name" value="SusD_RagB"/>
    <property type="match status" value="1"/>
</dbReference>
<evidence type="ECO:0000256" key="2">
    <source>
        <dbReference type="ARBA" id="ARBA00006275"/>
    </source>
</evidence>
<protein>
    <submittedName>
        <fullName evidence="9">RagB/SusD family nutrient uptake outer membrane protein</fullName>
    </submittedName>
</protein>